<sequence length="187" mass="20458">MRQLKLQVQITTDGFIAGPNGEMDWLTMNWGEDVMNYVGGLTEPVDTILLGRKLAQGFIPAWQSRAENAETEEPGAQKMNDTPKVVFSKTLERIDGKNATVNNGDLVDEVTALKNEAGGDIIAYGGGEFVSSLIKTNLIDDYYLFVNPVALGKGMAIFSSLDSKLNLRLVEARPFDCGIVVMHYQPA</sequence>
<keyword evidence="3" id="KW-1185">Reference proteome</keyword>
<dbReference type="SUPFAM" id="SSF53597">
    <property type="entry name" value="Dihydrofolate reductase-like"/>
    <property type="match status" value="1"/>
</dbReference>
<comment type="caution">
    <text evidence="2">The sequence shown here is derived from an EMBL/GenBank/DDBJ whole genome shotgun (WGS) entry which is preliminary data.</text>
</comment>
<protein>
    <submittedName>
        <fullName evidence="2">Dihydrofolate reductase family protein</fullName>
    </submittedName>
</protein>
<dbReference type="Proteomes" id="UP000653797">
    <property type="component" value="Unassembled WGS sequence"/>
</dbReference>
<reference evidence="2" key="1">
    <citation type="submission" date="2020-09" db="EMBL/GenBank/DDBJ databases">
        <authorList>
            <person name="Kim M.K."/>
        </authorList>
    </citation>
    <scope>NUCLEOTIDE SEQUENCE</scope>
    <source>
        <strain evidence="2">BT704</strain>
    </source>
</reference>
<evidence type="ECO:0000259" key="1">
    <source>
        <dbReference type="Pfam" id="PF01872"/>
    </source>
</evidence>
<dbReference type="InterPro" id="IPR050765">
    <property type="entry name" value="Riboflavin_Biosynth_HTPR"/>
</dbReference>
<name>A0A927B739_9BACT</name>
<dbReference type="Pfam" id="PF01872">
    <property type="entry name" value="RibD_C"/>
    <property type="match status" value="1"/>
</dbReference>
<dbReference type="GO" id="GO:0008703">
    <property type="term" value="F:5-amino-6-(5-phosphoribosylamino)uracil reductase activity"/>
    <property type="evidence" value="ECO:0007669"/>
    <property type="project" value="InterPro"/>
</dbReference>
<evidence type="ECO:0000313" key="3">
    <source>
        <dbReference type="Proteomes" id="UP000653797"/>
    </source>
</evidence>
<dbReference type="InterPro" id="IPR024072">
    <property type="entry name" value="DHFR-like_dom_sf"/>
</dbReference>
<dbReference type="AlphaFoldDB" id="A0A927B739"/>
<dbReference type="InterPro" id="IPR002734">
    <property type="entry name" value="RibDG_C"/>
</dbReference>
<proteinExistence type="predicted"/>
<organism evidence="2 3">
    <name type="scientific">Spirosoma validum</name>
    <dbReference type="NCBI Taxonomy" id="2771355"/>
    <lineage>
        <taxon>Bacteria</taxon>
        <taxon>Pseudomonadati</taxon>
        <taxon>Bacteroidota</taxon>
        <taxon>Cytophagia</taxon>
        <taxon>Cytophagales</taxon>
        <taxon>Cytophagaceae</taxon>
        <taxon>Spirosoma</taxon>
    </lineage>
</organism>
<dbReference type="PANTHER" id="PTHR38011">
    <property type="entry name" value="DIHYDROFOLATE REDUCTASE FAMILY PROTEIN (AFU_ORTHOLOGUE AFUA_8G06820)"/>
    <property type="match status" value="1"/>
</dbReference>
<dbReference type="EMBL" id="JACXAA010000013">
    <property type="protein sequence ID" value="MBD2756675.1"/>
    <property type="molecule type" value="Genomic_DNA"/>
</dbReference>
<accession>A0A927B739</accession>
<evidence type="ECO:0000313" key="2">
    <source>
        <dbReference type="EMBL" id="MBD2756675.1"/>
    </source>
</evidence>
<gene>
    <name evidence="2" type="ORF">IC230_27585</name>
</gene>
<dbReference type="Gene3D" id="3.40.430.10">
    <property type="entry name" value="Dihydrofolate Reductase, subunit A"/>
    <property type="match status" value="1"/>
</dbReference>
<dbReference type="RefSeq" id="WP_191042291.1">
    <property type="nucleotide sequence ID" value="NZ_JACXAA010000013.1"/>
</dbReference>
<dbReference type="GO" id="GO:0009231">
    <property type="term" value="P:riboflavin biosynthetic process"/>
    <property type="evidence" value="ECO:0007669"/>
    <property type="project" value="InterPro"/>
</dbReference>
<feature type="domain" description="Bacterial bifunctional deaminase-reductase C-terminal" evidence="1">
    <location>
        <begin position="4"/>
        <end position="181"/>
    </location>
</feature>
<dbReference type="PANTHER" id="PTHR38011:SF11">
    <property type="entry name" value="2,5-DIAMINO-6-RIBOSYLAMINO-4(3H)-PYRIMIDINONE 5'-PHOSPHATE REDUCTASE"/>
    <property type="match status" value="1"/>
</dbReference>